<evidence type="ECO:0000256" key="3">
    <source>
        <dbReference type="ARBA" id="ARBA00022448"/>
    </source>
</evidence>
<dbReference type="InterPro" id="IPR004761">
    <property type="entry name" value="Spore_GerAB"/>
</dbReference>
<feature type="transmembrane region" description="Helical" evidence="8">
    <location>
        <begin position="182"/>
        <end position="206"/>
    </location>
</feature>
<evidence type="ECO:0000313" key="10">
    <source>
        <dbReference type="Proteomes" id="UP000693672"/>
    </source>
</evidence>
<feature type="transmembrane region" description="Helical" evidence="8">
    <location>
        <begin position="337"/>
        <end position="355"/>
    </location>
</feature>
<gene>
    <name evidence="9" type="primary">yndE_13</name>
    <name evidence="9" type="ORF">PAESOLCIP111_04824</name>
</gene>
<dbReference type="EMBL" id="CAJVAS010000029">
    <property type="protein sequence ID" value="CAG7644837.1"/>
    <property type="molecule type" value="Genomic_DNA"/>
</dbReference>
<evidence type="ECO:0000256" key="4">
    <source>
        <dbReference type="ARBA" id="ARBA00022544"/>
    </source>
</evidence>
<feature type="transmembrane region" description="Helical" evidence="8">
    <location>
        <begin position="307"/>
        <end position="325"/>
    </location>
</feature>
<comment type="subcellular location">
    <subcellularLocation>
        <location evidence="1">Membrane</location>
        <topology evidence="1">Multi-pass membrane protein</topology>
    </subcellularLocation>
</comment>
<keyword evidence="5 8" id="KW-0812">Transmembrane</keyword>
<keyword evidence="10" id="KW-1185">Reference proteome</keyword>
<keyword evidence="6 8" id="KW-1133">Transmembrane helix</keyword>
<proteinExistence type="inferred from homology"/>
<evidence type="ECO:0000256" key="6">
    <source>
        <dbReference type="ARBA" id="ARBA00022989"/>
    </source>
</evidence>
<dbReference type="Pfam" id="PF03845">
    <property type="entry name" value="Spore_permease"/>
    <property type="match status" value="1"/>
</dbReference>
<dbReference type="PANTHER" id="PTHR34975:SF2">
    <property type="entry name" value="SPORE GERMINATION PROTEIN A2"/>
    <property type="match status" value="1"/>
</dbReference>
<dbReference type="NCBIfam" id="TIGR00912">
    <property type="entry name" value="2A0309"/>
    <property type="match status" value="1"/>
</dbReference>
<keyword evidence="4" id="KW-0309">Germination</keyword>
<keyword evidence="7 8" id="KW-0472">Membrane</keyword>
<evidence type="ECO:0000256" key="8">
    <source>
        <dbReference type="SAM" id="Phobius"/>
    </source>
</evidence>
<dbReference type="GO" id="GO:0016020">
    <property type="term" value="C:membrane"/>
    <property type="evidence" value="ECO:0007669"/>
    <property type="project" value="UniProtKB-SubCell"/>
</dbReference>
<evidence type="ECO:0000256" key="2">
    <source>
        <dbReference type="ARBA" id="ARBA00007998"/>
    </source>
</evidence>
<dbReference type="PANTHER" id="PTHR34975">
    <property type="entry name" value="SPORE GERMINATION PROTEIN A2"/>
    <property type="match status" value="1"/>
</dbReference>
<organism evidence="9 10">
    <name type="scientific">Paenibacillus solanacearum</name>
    <dbReference type="NCBI Taxonomy" id="2048548"/>
    <lineage>
        <taxon>Bacteria</taxon>
        <taxon>Bacillati</taxon>
        <taxon>Bacillota</taxon>
        <taxon>Bacilli</taxon>
        <taxon>Bacillales</taxon>
        <taxon>Paenibacillaceae</taxon>
        <taxon>Paenibacillus</taxon>
    </lineage>
</organism>
<sequence>MRENIISVRQFSVLIAFYTVGTTILIIPGGLATDAKQDAWIASIVGVASMLLVVLLYNSLSKRIPNMSLVQYSDVLFGKWAGKAVSLLLVFFSFIGTATLLFYVGNFMTTQVMPDTPIQFINMLFMSIVVMGLRLGLETLARAAEIFFPWFVLLFFVLFLFLMPEIELQKMQPVLENGTKPILKAALSLVATASFTQIVLLMIIPVHVSNPDKARKAYYIATMIGGVFIILVTFLCISVLGVDTTSRNMYPSYALTKKISIGHFVERIESLMAGLWFMSIYFKMTLYFYGCTIGIAQMLKLKDYRPLCLPLGMIVVVFSLVVYPNVTYMARWDSTVYIPYAATVGLLLPLLMLVFSKVKGRRRRQAKLPR</sequence>
<protein>
    <submittedName>
        <fullName evidence="9">Spore germination protein YndE</fullName>
    </submittedName>
</protein>
<evidence type="ECO:0000256" key="7">
    <source>
        <dbReference type="ARBA" id="ARBA00023136"/>
    </source>
</evidence>
<accession>A0A916NKF1</accession>
<feature type="transmembrane region" description="Helical" evidence="8">
    <location>
        <begin position="80"/>
        <end position="105"/>
    </location>
</feature>
<feature type="transmembrane region" description="Helical" evidence="8">
    <location>
        <begin position="144"/>
        <end position="162"/>
    </location>
</feature>
<feature type="transmembrane region" description="Helical" evidence="8">
    <location>
        <begin position="117"/>
        <end position="137"/>
    </location>
</feature>
<evidence type="ECO:0000256" key="5">
    <source>
        <dbReference type="ARBA" id="ARBA00022692"/>
    </source>
</evidence>
<keyword evidence="3" id="KW-0813">Transport</keyword>
<feature type="transmembrane region" description="Helical" evidence="8">
    <location>
        <begin position="39"/>
        <end position="60"/>
    </location>
</feature>
<comment type="similarity">
    <text evidence="2">Belongs to the amino acid-polyamine-organocation (APC) superfamily. Spore germination protein (SGP) (TC 2.A.3.9) family.</text>
</comment>
<evidence type="ECO:0000256" key="1">
    <source>
        <dbReference type="ARBA" id="ARBA00004141"/>
    </source>
</evidence>
<feature type="transmembrane region" description="Helical" evidence="8">
    <location>
        <begin position="218"/>
        <end position="242"/>
    </location>
</feature>
<dbReference type="GO" id="GO:0009847">
    <property type="term" value="P:spore germination"/>
    <property type="evidence" value="ECO:0007669"/>
    <property type="project" value="InterPro"/>
</dbReference>
<dbReference type="RefSeq" id="WP_218094536.1">
    <property type="nucleotide sequence ID" value="NZ_CAJVAS010000029.1"/>
</dbReference>
<feature type="transmembrane region" description="Helical" evidence="8">
    <location>
        <begin position="273"/>
        <end position="295"/>
    </location>
</feature>
<comment type="caution">
    <text evidence="9">The sequence shown here is derived from an EMBL/GenBank/DDBJ whole genome shotgun (WGS) entry which is preliminary data.</text>
</comment>
<dbReference type="Proteomes" id="UP000693672">
    <property type="component" value="Unassembled WGS sequence"/>
</dbReference>
<reference evidence="9" key="1">
    <citation type="submission" date="2021-06" db="EMBL/GenBank/DDBJ databases">
        <authorList>
            <person name="Criscuolo A."/>
        </authorList>
    </citation>
    <scope>NUCLEOTIDE SEQUENCE</scope>
    <source>
        <strain evidence="9">CIP111600</strain>
    </source>
</reference>
<feature type="transmembrane region" description="Helical" evidence="8">
    <location>
        <begin position="12"/>
        <end position="33"/>
    </location>
</feature>
<name>A0A916NKF1_9BACL</name>
<evidence type="ECO:0000313" key="9">
    <source>
        <dbReference type="EMBL" id="CAG7644837.1"/>
    </source>
</evidence>
<dbReference type="AlphaFoldDB" id="A0A916NKF1"/>